<name>A0ABX1CJC4_9ACTN</name>
<comment type="caution">
    <text evidence="2">The sequence shown here is derived from an EMBL/GenBank/DDBJ whole genome shotgun (WGS) entry which is preliminary data.</text>
</comment>
<gene>
    <name evidence="2" type="ORF">HCN52_24565</name>
</gene>
<evidence type="ECO:0000313" key="3">
    <source>
        <dbReference type="Proteomes" id="UP000727056"/>
    </source>
</evidence>
<feature type="non-terminal residue" evidence="2">
    <location>
        <position position="112"/>
    </location>
</feature>
<dbReference type="Proteomes" id="UP000727056">
    <property type="component" value="Unassembled WGS sequence"/>
</dbReference>
<accession>A0ABX1CJC4</accession>
<feature type="region of interest" description="Disordered" evidence="1">
    <location>
        <begin position="59"/>
        <end position="88"/>
    </location>
</feature>
<evidence type="ECO:0000313" key="2">
    <source>
        <dbReference type="EMBL" id="NJQ18010.1"/>
    </source>
</evidence>
<proteinExistence type="predicted"/>
<reference evidence="2 3" key="1">
    <citation type="submission" date="2020-03" db="EMBL/GenBank/DDBJ databases">
        <title>Draft genome of Streptomyces sp. ventii, isolated from the Axial Seamount in the Pacific Ocean, and resequencing of the two type strains Streptomyces lonarensis strain NCL 716 and Streptomyces bohaiensis strain 11A07.</title>
        <authorList>
            <person name="Loughran R.M."/>
            <person name="Pfannmuller K.M."/>
            <person name="Wasson B.J."/>
            <person name="Deadmond M.C."/>
            <person name="Paddock B.E."/>
            <person name="Koyack M.J."/>
            <person name="Gallegos D.A."/>
            <person name="Mitchell E.A."/>
            <person name="Ushijima B."/>
            <person name="Saw J.H."/>
            <person name="Mcphail K.L."/>
            <person name="Videau P."/>
        </authorList>
    </citation>
    <scope>NUCLEOTIDE SEQUENCE [LARGE SCALE GENOMIC DNA]</scope>
    <source>
        <strain evidence="2 3">11A07</strain>
    </source>
</reference>
<keyword evidence="3" id="KW-1185">Reference proteome</keyword>
<protein>
    <submittedName>
        <fullName evidence="2">Uncharacterized protein</fullName>
    </submittedName>
</protein>
<evidence type="ECO:0000256" key="1">
    <source>
        <dbReference type="SAM" id="MobiDB-lite"/>
    </source>
</evidence>
<sequence>MHIPVRGAAARRHRDTWRLTAVSAVAGLMAAAATVSLAGPWDAGQRTGERAAAVPVEQFDLTDDPGSGSGLPGAGAPPREGDAAPEAGRFAQLHGDVTGERLGQVVVAVGQY</sequence>
<dbReference type="EMBL" id="JAAVJC010000542">
    <property type="protein sequence ID" value="NJQ18010.1"/>
    <property type="molecule type" value="Genomic_DNA"/>
</dbReference>
<organism evidence="2 3">
    <name type="scientific">Streptomyces bohaiensis</name>
    <dbReference type="NCBI Taxonomy" id="1431344"/>
    <lineage>
        <taxon>Bacteria</taxon>
        <taxon>Bacillati</taxon>
        <taxon>Actinomycetota</taxon>
        <taxon>Actinomycetes</taxon>
        <taxon>Kitasatosporales</taxon>
        <taxon>Streptomycetaceae</taxon>
        <taxon>Streptomyces</taxon>
    </lineage>
</organism>